<keyword evidence="8" id="KW-1185">Reference proteome</keyword>
<dbReference type="Gene3D" id="1.10.630.10">
    <property type="entry name" value="Cytochrome P450"/>
    <property type="match status" value="1"/>
</dbReference>
<dbReference type="PRINTS" id="PR00385">
    <property type="entry name" value="P450"/>
</dbReference>
<organism evidence="7 8">
    <name type="scientific">Saccharomonospora amisosensis</name>
    <dbReference type="NCBI Taxonomy" id="1128677"/>
    <lineage>
        <taxon>Bacteria</taxon>
        <taxon>Bacillati</taxon>
        <taxon>Actinomycetota</taxon>
        <taxon>Actinomycetes</taxon>
        <taxon>Pseudonocardiales</taxon>
        <taxon>Pseudonocardiaceae</taxon>
        <taxon>Saccharomonospora</taxon>
    </lineage>
</organism>
<evidence type="ECO:0000256" key="3">
    <source>
        <dbReference type="ARBA" id="ARBA00022723"/>
    </source>
</evidence>
<dbReference type="CDD" id="cd11053">
    <property type="entry name" value="CYP110-like"/>
    <property type="match status" value="1"/>
</dbReference>
<gene>
    <name evidence="7" type="ORF">FHU38_002265</name>
</gene>
<evidence type="ECO:0000256" key="1">
    <source>
        <dbReference type="ARBA" id="ARBA00001971"/>
    </source>
</evidence>
<evidence type="ECO:0000313" key="8">
    <source>
        <dbReference type="Proteomes" id="UP000545493"/>
    </source>
</evidence>
<dbReference type="InterPro" id="IPR002403">
    <property type="entry name" value="Cyt_P450_E_grp-IV"/>
</dbReference>
<dbReference type="InterPro" id="IPR001128">
    <property type="entry name" value="Cyt_P450"/>
</dbReference>
<dbReference type="PANTHER" id="PTHR24305">
    <property type="entry name" value="CYTOCHROME P450"/>
    <property type="match status" value="1"/>
</dbReference>
<keyword evidence="4 5" id="KW-0408">Iron</keyword>
<comment type="caution">
    <text evidence="7">The sequence shown here is derived from an EMBL/GenBank/DDBJ whole genome shotgun (WGS) entry which is preliminary data.</text>
</comment>
<feature type="binding site" description="axial binding residue" evidence="5">
    <location>
        <position position="348"/>
    </location>
    <ligand>
        <name>heme</name>
        <dbReference type="ChEBI" id="CHEBI:30413"/>
    </ligand>
    <ligandPart>
        <name>Fe</name>
        <dbReference type="ChEBI" id="CHEBI:18248"/>
    </ligandPart>
</feature>
<reference evidence="7 8" key="1">
    <citation type="submission" date="2020-03" db="EMBL/GenBank/DDBJ databases">
        <title>Sequencing the genomes of 1000 actinobacteria strains.</title>
        <authorList>
            <person name="Klenk H.-P."/>
        </authorList>
    </citation>
    <scope>NUCLEOTIDE SEQUENCE [LARGE SCALE GENOMIC DNA]</scope>
    <source>
        <strain evidence="7 8">DSM 45685</strain>
    </source>
</reference>
<protein>
    <recommendedName>
        <fullName evidence="9">Cytochrome P450</fullName>
    </recommendedName>
</protein>
<dbReference type="Proteomes" id="UP000545493">
    <property type="component" value="Unassembled WGS sequence"/>
</dbReference>
<evidence type="ECO:0008006" key="9">
    <source>
        <dbReference type="Google" id="ProtNLM"/>
    </source>
</evidence>
<comment type="similarity">
    <text evidence="2 6">Belongs to the cytochrome P450 family.</text>
</comment>
<dbReference type="EMBL" id="JAAOYM010000001">
    <property type="protein sequence ID" value="NIJ11921.1"/>
    <property type="molecule type" value="Genomic_DNA"/>
</dbReference>
<dbReference type="AlphaFoldDB" id="A0A7X5ZQX4"/>
<evidence type="ECO:0000256" key="2">
    <source>
        <dbReference type="ARBA" id="ARBA00010617"/>
    </source>
</evidence>
<keyword evidence="3 5" id="KW-0479">Metal-binding</keyword>
<evidence type="ECO:0000256" key="5">
    <source>
        <dbReference type="PIRSR" id="PIRSR602403-1"/>
    </source>
</evidence>
<accession>A0A7X5ZQX4</accession>
<keyword evidence="6" id="KW-0503">Monooxygenase</keyword>
<name>A0A7X5ZQX4_9PSEU</name>
<dbReference type="GO" id="GO:0004497">
    <property type="term" value="F:monooxygenase activity"/>
    <property type="evidence" value="ECO:0007669"/>
    <property type="project" value="UniProtKB-KW"/>
</dbReference>
<sequence length="402" mass="45787">MGAGRSGFTYLLGPEANRFVFANSDLFRWRDAFDWLVPVDGPTSMLLSDGDEHRRRRGLVQPTMHHRRVAGYLDTMVDNTDQVIDTWRPGDTVDVYQGFRAAIRRTTLRTLFGARLARDERFFGDQLQVLLDLCDALPQTVTWKRRLATPQWRRAMVARGRIDERIHTEIAHIRDVGGDDSDVLTSLVHSRDEDGATLSDLEIRDQIVTLIVAGYETTSATLAWAIYSLLSVPGVRERARQEVRRVLGSRRPAPEDLKDLTYLNGIVRETLRLYPAVVVVGRKAARDFEFGGRVVRAGSMLAISPYVTHRLAELWHDPLRFRPERWDPGYRKPAPHEYLPFGAGPHRCVGSTMAATELTVMLARLLARTSLRLPRQRVRPVSMISMRPRNGLWVQVEDRTAD</sequence>
<dbReference type="InterPro" id="IPR017972">
    <property type="entry name" value="Cyt_P450_CS"/>
</dbReference>
<dbReference type="GO" id="GO:0005506">
    <property type="term" value="F:iron ion binding"/>
    <property type="evidence" value="ECO:0007669"/>
    <property type="project" value="InterPro"/>
</dbReference>
<dbReference type="GO" id="GO:0020037">
    <property type="term" value="F:heme binding"/>
    <property type="evidence" value="ECO:0007669"/>
    <property type="project" value="InterPro"/>
</dbReference>
<dbReference type="Pfam" id="PF00067">
    <property type="entry name" value="p450"/>
    <property type="match status" value="1"/>
</dbReference>
<evidence type="ECO:0000256" key="4">
    <source>
        <dbReference type="ARBA" id="ARBA00023004"/>
    </source>
</evidence>
<keyword evidence="6" id="KW-0560">Oxidoreductase</keyword>
<dbReference type="PROSITE" id="PS00086">
    <property type="entry name" value="CYTOCHROME_P450"/>
    <property type="match status" value="1"/>
</dbReference>
<proteinExistence type="inferred from homology"/>
<dbReference type="PANTHER" id="PTHR24305:SF166">
    <property type="entry name" value="CYTOCHROME P450 12A4, MITOCHONDRIAL-RELATED"/>
    <property type="match status" value="1"/>
</dbReference>
<evidence type="ECO:0000256" key="6">
    <source>
        <dbReference type="RuleBase" id="RU000461"/>
    </source>
</evidence>
<evidence type="ECO:0000313" key="7">
    <source>
        <dbReference type="EMBL" id="NIJ11921.1"/>
    </source>
</evidence>
<dbReference type="SUPFAM" id="SSF48264">
    <property type="entry name" value="Cytochrome P450"/>
    <property type="match status" value="1"/>
</dbReference>
<dbReference type="GO" id="GO:0016705">
    <property type="term" value="F:oxidoreductase activity, acting on paired donors, with incorporation or reduction of molecular oxygen"/>
    <property type="evidence" value="ECO:0007669"/>
    <property type="project" value="InterPro"/>
</dbReference>
<dbReference type="InterPro" id="IPR036396">
    <property type="entry name" value="Cyt_P450_sf"/>
</dbReference>
<comment type="cofactor">
    <cofactor evidence="1 5">
        <name>heme</name>
        <dbReference type="ChEBI" id="CHEBI:30413"/>
    </cofactor>
</comment>
<dbReference type="PRINTS" id="PR00465">
    <property type="entry name" value="EP450IV"/>
</dbReference>
<dbReference type="InterPro" id="IPR050121">
    <property type="entry name" value="Cytochrome_P450_monoxygenase"/>
</dbReference>
<keyword evidence="5 6" id="KW-0349">Heme</keyword>